<keyword evidence="2" id="KW-1185">Reference proteome</keyword>
<organism evidence="1 2">
    <name type="scientific">Candidatus Lokiarchaeum ossiferum</name>
    <dbReference type="NCBI Taxonomy" id="2951803"/>
    <lineage>
        <taxon>Archaea</taxon>
        <taxon>Promethearchaeati</taxon>
        <taxon>Promethearchaeota</taxon>
        <taxon>Promethearchaeia</taxon>
        <taxon>Promethearchaeales</taxon>
        <taxon>Promethearchaeaceae</taxon>
        <taxon>Candidatus Lokiarchaeum</taxon>
    </lineage>
</organism>
<gene>
    <name evidence="1" type="ORF">NEF87_001338</name>
</gene>
<protein>
    <submittedName>
        <fullName evidence="1">Uncharacterized protein</fullName>
    </submittedName>
</protein>
<dbReference type="EMBL" id="CP104013">
    <property type="protein sequence ID" value="UYP45053.1"/>
    <property type="molecule type" value="Genomic_DNA"/>
</dbReference>
<name>A0ABY6HNG0_9ARCH</name>
<proteinExistence type="predicted"/>
<evidence type="ECO:0000313" key="2">
    <source>
        <dbReference type="Proteomes" id="UP001208689"/>
    </source>
</evidence>
<evidence type="ECO:0000313" key="1">
    <source>
        <dbReference type="EMBL" id="UYP45053.1"/>
    </source>
</evidence>
<dbReference type="Proteomes" id="UP001208689">
    <property type="component" value="Chromosome"/>
</dbReference>
<accession>A0ABY6HNG0</accession>
<sequence>MGFFEHTLNKFGGIKEISHNLFNNYVDQVIILCVNQLIVGNQINKFILNPTIHFL</sequence>
<reference evidence="1" key="1">
    <citation type="submission" date="2022-09" db="EMBL/GenBank/DDBJ databases">
        <title>Actin cytoskeleton and complex cell architecture in an #Asgard archaeon.</title>
        <authorList>
            <person name="Ponce Toledo R.I."/>
            <person name="Schleper C."/>
            <person name="Rodrigues Oliveira T."/>
            <person name="Wollweber F."/>
            <person name="Xu J."/>
            <person name="Rittmann S."/>
            <person name="Klingl A."/>
            <person name="Pilhofer M."/>
        </authorList>
    </citation>
    <scope>NUCLEOTIDE SEQUENCE</scope>
    <source>
        <strain evidence="1">B-35</strain>
    </source>
</reference>